<dbReference type="InterPro" id="IPR003018">
    <property type="entry name" value="GAF"/>
</dbReference>
<comment type="catalytic activity">
    <reaction evidence="1">
        <text>ATP + protein L-histidine = ADP + protein N-phospho-L-histidine.</text>
        <dbReference type="EC" id="2.7.13.3"/>
    </reaction>
</comment>
<evidence type="ECO:0000256" key="5">
    <source>
        <dbReference type="ARBA" id="ARBA00022741"/>
    </source>
</evidence>
<dbReference type="EC" id="2.7.13.3" evidence="2"/>
<dbReference type="InterPro" id="IPR036890">
    <property type="entry name" value="HATPase_C_sf"/>
</dbReference>
<dbReference type="GO" id="GO:0016020">
    <property type="term" value="C:membrane"/>
    <property type="evidence" value="ECO:0007669"/>
    <property type="project" value="InterPro"/>
</dbReference>
<dbReference type="AlphaFoldDB" id="A0A9X3N2I4"/>
<dbReference type="Pfam" id="PF01590">
    <property type="entry name" value="GAF"/>
    <property type="match status" value="3"/>
</dbReference>
<evidence type="ECO:0000256" key="2">
    <source>
        <dbReference type="ARBA" id="ARBA00012438"/>
    </source>
</evidence>
<organism evidence="10 11">
    <name type="scientific">Solirubrobacter ginsenosidimutans</name>
    <dbReference type="NCBI Taxonomy" id="490573"/>
    <lineage>
        <taxon>Bacteria</taxon>
        <taxon>Bacillati</taxon>
        <taxon>Actinomycetota</taxon>
        <taxon>Thermoleophilia</taxon>
        <taxon>Solirubrobacterales</taxon>
        <taxon>Solirubrobacteraceae</taxon>
        <taxon>Solirubrobacter</taxon>
    </lineage>
</organism>
<keyword evidence="7" id="KW-0067">ATP-binding</keyword>
<evidence type="ECO:0000256" key="7">
    <source>
        <dbReference type="ARBA" id="ARBA00022840"/>
    </source>
</evidence>
<dbReference type="PANTHER" id="PTHR24421">
    <property type="entry name" value="NITRATE/NITRITE SENSOR PROTEIN NARX-RELATED"/>
    <property type="match status" value="1"/>
</dbReference>
<comment type="caution">
    <text evidence="10">The sequence shown here is derived from an EMBL/GenBank/DDBJ whole genome shotgun (WGS) entry which is preliminary data.</text>
</comment>
<evidence type="ECO:0000256" key="8">
    <source>
        <dbReference type="ARBA" id="ARBA00023012"/>
    </source>
</evidence>
<dbReference type="RefSeq" id="WP_270046349.1">
    <property type="nucleotide sequence ID" value="NZ_JAPDOD010000087.1"/>
</dbReference>
<dbReference type="SUPFAM" id="SSF55781">
    <property type="entry name" value="GAF domain-like"/>
    <property type="match status" value="3"/>
</dbReference>
<dbReference type="GO" id="GO:0046983">
    <property type="term" value="F:protein dimerization activity"/>
    <property type="evidence" value="ECO:0007669"/>
    <property type="project" value="InterPro"/>
</dbReference>
<feature type="domain" description="GAF" evidence="9">
    <location>
        <begin position="385"/>
        <end position="532"/>
    </location>
</feature>
<dbReference type="InterPro" id="IPR003594">
    <property type="entry name" value="HATPase_dom"/>
</dbReference>
<dbReference type="SMART" id="SM00065">
    <property type="entry name" value="GAF"/>
    <property type="match status" value="3"/>
</dbReference>
<dbReference type="EMBL" id="JAPDOD010000087">
    <property type="protein sequence ID" value="MDA0167097.1"/>
    <property type="molecule type" value="Genomic_DNA"/>
</dbReference>
<keyword evidence="4" id="KW-0808">Transferase</keyword>
<dbReference type="Gene3D" id="1.20.5.1930">
    <property type="match status" value="1"/>
</dbReference>
<evidence type="ECO:0000256" key="6">
    <source>
        <dbReference type="ARBA" id="ARBA00022777"/>
    </source>
</evidence>
<keyword evidence="5" id="KW-0547">Nucleotide-binding</keyword>
<dbReference type="InterPro" id="IPR029016">
    <property type="entry name" value="GAF-like_dom_sf"/>
</dbReference>
<dbReference type="InterPro" id="IPR011712">
    <property type="entry name" value="Sig_transdc_His_kin_sub3_dim/P"/>
</dbReference>
<evidence type="ECO:0000259" key="9">
    <source>
        <dbReference type="SMART" id="SM00065"/>
    </source>
</evidence>
<evidence type="ECO:0000313" key="10">
    <source>
        <dbReference type="EMBL" id="MDA0167097.1"/>
    </source>
</evidence>
<dbReference type="Gene3D" id="3.30.450.40">
    <property type="match status" value="3"/>
</dbReference>
<dbReference type="Gene3D" id="3.30.565.10">
    <property type="entry name" value="Histidine kinase-like ATPase, C-terminal domain"/>
    <property type="match status" value="1"/>
</dbReference>
<dbReference type="InterPro" id="IPR050482">
    <property type="entry name" value="Sensor_HK_TwoCompSys"/>
</dbReference>
<proteinExistence type="predicted"/>
<protein>
    <recommendedName>
        <fullName evidence="2">histidine kinase</fullName>
        <ecNumber evidence="2">2.7.13.3</ecNumber>
    </recommendedName>
</protein>
<keyword evidence="11" id="KW-1185">Reference proteome</keyword>
<dbReference type="CDD" id="cd16917">
    <property type="entry name" value="HATPase_UhpB-NarQ-NarX-like"/>
    <property type="match status" value="1"/>
</dbReference>
<keyword evidence="3" id="KW-0597">Phosphoprotein</keyword>
<dbReference type="Proteomes" id="UP001149140">
    <property type="component" value="Unassembled WGS sequence"/>
</dbReference>
<dbReference type="Pfam" id="PF02518">
    <property type="entry name" value="HATPase_c"/>
    <property type="match status" value="1"/>
</dbReference>
<evidence type="ECO:0000256" key="4">
    <source>
        <dbReference type="ARBA" id="ARBA00022679"/>
    </source>
</evidence>
<feature type="domain" description="GAF" evidence="9">
    <location>
        <begin position="27"/>
        <end position="194"/>
    </location>
</feature>
<gene>
    <name evidence="10" type="ORF">OM076_42950</name>
</gene>
<accession>A0A9X3N2I4</accession>
<reference evidence="10" key="1">
    <citation type="submission" date="2022-10" db="EMBL/GenBank/DDBJ databases">
        <title>The WGS of Solirubrobacter ginsenosidimutans DSM 21036.</title>
        <authorList>
            <person name="Jiang Z."/>
        </authorList>
    </citation>
    <scope>NUCLEOTIDE SEQUENCE</scope>
    <source>
        <strain evidence="10">DSM 21036</strain>
    </source>
</reference>
<feature type="domain" description="GAF" evidence="9">
    <location>
        <begin position="215"/>
        <end position="364"/>
    </location>
</feature>
<evidence type="ECO:0000256" key="1">
    <source>
        <dbReference type="ARBA" id="ARBA00000085"/>
    </source>
</evidence>
<evidence type="ECO:0000256" key="3">
    <source>
        <dbReference type="ARBA" id="ARBA00022553"/>
    </source>
</evidence>
<evidence type="ECO:0000313" key="11">
    <source>
        <dbReference type="Proteomes" id="UP001149140"/>
    </source>
</evidence>
<dbReference type="GO" id="GO:0000155">
    <property type="term" value="F:phosphorelay sensor kinase activity"/>
    <property type="evidence" value="ECO:0007669"/>
    <property type="project" value="InterPro"/>
</dbReference>
<dbReference type="Pfam" id="PF07730">
    <property type="entry name" value="HisKA_3"/>
    <property type="match status" value="1"/>
</dbReference>
<keyword evidence="6" id="KW-0418">Kinase</keyword>
<name>A0A9X3N2I4_9ACTN</name>
<dbReference type="PANTHER" id="PTHR24421:SF10">
    <property type="entry name" value="NITRATE_NITRITE SENSOR PROTEIN NARQ"/>
    <property type="match status" value="1"/>
</dbReference>
<dbReference type="SUPFAM" id="SSF55874">
    <property type="entry name" value="ATPase domain of HSP90 chaperone/DNA topoisomerase II/histidine kinase"/>
    <property type="match status" value="1"/>
</dbReference>
<sequence>MAEPVSRAPAVEAPDRDISSELTRLADEQAALRRVATLVARQASQADVFAGIAEELGEVLGVHEIRMFRYDAGPTPTAVVVGNWGSRRDDVLPIGDRQPLDGDNVTGLVFRTRRPARLDDYSRASGPLAERLRQADISAGVGTPITVDGRLWGAMTAAVVDGSSLPSDAEARIGAFTEMIGTAIANTAARSEIARLADDQAALRRVATLVAEGTPPAQLFVRITQEVTSLLGHHIDSAIVSYDAPDAATVMAVSGEQPPAGIRLHAKLPVDGSGVIARVLRERMPVRVDDYAGAAGTIAGHVAQHGIRSAVGGPILVQGRLWGALVVAKYDSEPFPPETEHRVSQFTNLVATAIANANARAEVGRLAEQQAALRRVATFVAQGAAPAEVFDAVLKEATQLLGADQVSLVRATSAHEITILALRGTDPEIVRPGARVPLDGDSVTRRVVHTGRSTRLNFTDGQAGSIAAIARRGNIRVSVGAPIVVDGALWGAITASWIDTDHAPFDAEDRLVEFAQLAGSAIANADSRDQLTASRARVLTAGDEARRQVVRDLHDGAQQRLVHTIITLKLARKALVEDSTQVDALLAEACAHAEESHAELRELAHGILPSALTRGGLPAGVKAVVSRLDIPVDADIAIPRLSPEIEASAYFFVAEALTNAVKHAQATRAALTARLDQDTLHVEVRDDGIGGADPTGHGLLGLSDRAAALGGRLYINSPRGAGTVLALDLPLPS</sequence>
<dbReference type="GO" id="GO:0005524">
    <property type="term" value="F:ATP binding"/>
    <property type="evidence" value="ECO:0007669"/>
    <property type="project" value="UniProtKB-KW"/>
</dbReference>
<keyword evidence="8" id="KW-0902">Two-component regulatory system</keyword>